<reference evidence="6" key="1">
    <citation type="submission" date="2020-04" db="EMBL/GenBank/DDBJ databases">
        <title>Genome Assembly and Annotation of Botryosphaeria dothidea sdau 11-99, a Latent Pathogen of Apple Fruit Ring Rot in China.</title>
        <authorList>
            <person name="Yu C."/>
            <person name="Diao Y."/>
            <person name="Lu Q."/>
            <person name="Zhao J."/>
            <person name="Cui S."/>
            <person name="Peng C."/>
            <person name="He B."/>
            <person name="Liu H."/>
        </authorList>
    </citation>
    <scope>NUCLEOTIDE SEQUENCE [LARGE SCALE GENOMIC DNA]</scope>
    <source>
        <strain evidence="6">Sdau11-99</strain>
    </source>
</reference>
<dbReference type="GO" id="GO:0016829">
    <property type="term" value="F:lyase activity"/>
    <property type="evidence" value="ECO:0007669"/>
    <property type="project" value="UniProtKB-KW"/>
</dbReference>
<keyword evidence="4" id="KW-0408">Iron</keyword>
<keyword evidence="3" id="KW-0479">Metal-binding</keyword>
<evidence type="ECO:0000313" key="6">
    <source>
        <dbReference type="EMBL" id="KAF4311544.1"/>
    </source>
</evidence>
<evidence type="ECO:0000256" key="5">
    <source>
        <dbReference type="ARBA" id="ARBA00023239"/>
    </source>
</evidence>
<evidence type="ECO:0008006" key="8">
    <source>
        <dbReference type="Google" id="ProtNLM"/>
    </source>
</evidence>
<keyword evidence="5" id="KW-0456">Lyase</keyword>
<dbReference type="Pfam" id="PF13816">
    <property type="entry name" value="Dehydratase_hem"/>
    <property type="match status" value="1"/>
</dbReference>
<dbReference type="GO" id="GO:0046872">
    <property type="term" value="F:metal ion binding"/>
    <property type="evidence" value="ECO:0007669"/>
    <property type="project" value="UniProtKB-KW"/>
</dbReference>
<comment type="caution">
    <text evidence="6">The sequence shown here is derived from an EMBL/GenBank/DDBJ whole genome shotgun (WGS) entry which is preliminary data.</text>
</comment>
<evidence type="ECO:0000313" key="7">
    <source>
        <dbReference type="Proteomes" id="UP000572817"/>
    </source>
</evidence>
<evidence type="ECO:0000256" key="2">
    <source>
        <dbReference type="ARBA" id="ARBA00022617"/>
    </source>
</evidence>
<gene>
    <name evidence="6" type="ORF">GTA08_BOTSDO12999</name>
</gene>
<accession>A0A8H4N563</accession>
<sequence>MFRCEVAKAHPFILSLFGCQYHGPHPDSDKTSLINNFDKLLRPFAAHVETLEEDCPNAALGASRVWMSYWKSPSEYEKWWSSPEVSEFWKSLPDNAGFWREKLALSHTRAMFETNKDTPNGYAHVGALTSLTEKTGYWGAYRDRLEDATPTDRLKSPLQRVPAPKVQTESIRRGRVRMSRFPDNICLVIEGQDHGAMKSEEREHWTENFDHLTKKWVTHVVKSGPDAGMVSARLCHAPQSGKVEACGDTSVEQGWAQAFDFNRKVQILYFLDLSYMERIGKSVKTHVDLRRKFMESYAPTGPMANGDLLLWVELAVLKGQDMDAEYVGCYDGTGFLAYEEYGAFQQQAEGSYWSPWNLVRGVSQYVFG</sequence>
<dbReference type="EMBL" id="WWBZ02000009">
    <property type="protein sequence ID" value="KAF4311544.1"/>
    <property type="molecule type" value="Genomic_DNA"/>
</dbReference>
<name>A0A8H4N563_9PEZI</name>
<evidence type="ECO:0000256" key="4">
    <source>
        <dbReference type="ARBA" id="ARBA00023004"/>
    </source>
</evidence>
<dbReference type="OrthoDB" id="3465714at2759"/>
<dbReference type="Proteomes" id="UP000572817">
    <property type="component" value="Unassembled WGS sequence"/>
</dbReference>
<keyword evidence="7" id="KW-1185">Reference proteome</keyword>
<keyword evidence="2" id="KW-0349">Heme</keyword>
<comment type="cofactor">
    <cofactor evidence="1">
        <name>heme b</name>
        <dbReference type="ChEBI" id="CHEBI:60344"/>
    </cofactor>
</comment>
<dbReference type="InterPro" id="IPR025702">
    <property type="entry name" value="OXD"/>
</dbReference>
<protein>
    <recommendedName>
        <fullName evidence="8">Phenylacetaldoxime dehydratase protein</fullName>
    </recommendedName>
</protein>
<evidence type="ECO:0000256" key="1">
    <source>
        <dbReference type="ARBA" id="ARBA00001970"/>
    </source>
</evidence>
<proteinExistence type="predicted"/>
<dbReference type="PROSITE" id="PS51257">
    <property type="entry name" value="PROKAR_LIPOPROTEIN"/>
    <property type="match status" value="1"/>
</dbReference>
<dbReference type="AlphaFoldDB" id="A0A8H4N563"/>
<organism evidence="6 7">
    <name type="scientific">Botryosphaeria dothidea</name>
    <dbReference type="NCBI Taxonomy" id="55169"/>
    <lineage>
        <taxon>Eukaryota</taxon>
        <taxon>Fungi</taxon>
        <taxon>Dikarya</taxon>
        <taxon>Ascomycota</taxon>
        <taxon>Pezizomycotina</taxon>
        <taxon>Dothideomycetes</taxon>
        <taxon>Dothideomycetes incertae sedis</taxon>
        <taxon>Botryosphaeriales</taxon>
        <taxon>Botryosphaeriaceae</taxon>
        <taxon>Botryosphaeria</taxon>
    </lineage>
</organism>
<evidence type="ECO:0000256" key="3">
    <source>
        <dbReference type="ARBA" id="ARBA00022723"/>
    </source>
</evidence>